<sequence>QTEISTRRKECEALEAEVKRKNQTCQTLVSAPKIPPEPLSERTEGKIDSYLIVFSAVITHKRPLGQRVEVGCEDSLFLSTDD</sequence>
<organism evidence="2">
    <name type="scientific">Tetraodon nigroviridis</name>
    <name type="common">Spotted green pufferfish</name>
    <name type="synonym">Chelonodon nigroviridis</name>
    <dbReference type="NCBI Taxonomy" id="99883"/>
    <lineage>
        <taxon>Eukaryota</taxon>
        <taxon>Metazoa</taxon>
        <taxon>Chordata</taxon>
        <taxon>Craniata</taxon>
        <taxon>Vertebrata</taxon>
        <taxon>Euteleostomi</taxon>
        <taxon>Actinopterygii</taxon>
        <taxon>Neopterygii</taxon>
        <taxon>Teleostei</taxon>
        <taxon>Neoteleostei</taxon>
        <taxon>Acanthomorphata</taxon>
        <taxon>Eupercaria</taxon>
        <taxon>Tetraodontiformes</taxon>
        <taxon>Tetradontoidea</taxon>
        <taxon>Tetraodontidae</taxon>
        <taxon>Tetraodon</taxon>
    </lineage>
</organism>
<evidence type="ECO:0000256" key="1">
    <source>
        <dbReference type="SAM" id="Coils"/>
    </source>
</evidence>
<accession>Q4RBC5</accession>
<dbReference type="EMBL" id="CAAE01021692">
    <property type="protein sequence ID" value="CAG14308.1"/>
    <property type="molecule type" value="Genomic_DNA"/>
</dbReference>
<dbReference type="KEGG" id="tng:GSTEN00036190G001"/>
<proteinExistence type="predicted"/>
<evidence type="ECO:0000313" key="2">
    <source>
        <dbReference type="EMBL" id="CAG14308.1"/>
    </source>
</evidence>
<feature type="non-terminal residue" evidence="2">
    <location>
        <position position="1"/>
    </location>
</feature>
<reference evidence="2" key="2">
    <citation type="submission" date="2004-02" db="EMBL/GenBank/DDBJ databases">
        <authorList>
            <consortium name="Genoscope"/>
            <consortium name="Whitehead Institute Centre for Genome Research"/>
        </authorList>
    </citation>
    <scope>NUCLEOTIDE SEQUENCE</scope>
</reference>
<name>Q4RBC5_TETNG</name>
<keyword evidence="1" id="KW-0175">Coiled coil</keyword>
<feature type="coiled-coil region" evidence="1">
    <location>
        <begin position="4"/>
        <end position="31"/>
    </location>
</feature>
<protein>
    <submittedName>
        <fullName evidence="2">Chromosome undetermined SCAF21692, whole genome shotgun sequence</fullName>
    </submittedName>
</protein>
<reference evidence="2" key="1">
    <citation type="journal article" date="2004" name="Nature">
        <title>Genome duplication in the teleost fish Tetraodon nigroviridis reveals the early vertebrate proto-karyotype.</title>
        <authorList>
            <person name="Jaillon O."/>
            <person name="Aury J.-M."/>
            <person name="Brunet F."/>
            <person name="Petit J.-L."/>
            <person name="Stange-Thomann N."/>
            <person name="Mauceli E."/>
            <person name="Bouneau L."/>
            <person name="Fischer C."/>
            <person name="Ozouf-Costaz C."/>
            <person name="Bernot A."/>
            <person name="Nicaud S."/>
            <person name="Jaffe D."/>
            <person name="Fisher S."/>
            <person name="Lutfalla G."/>
            <person name="Dossat C."/>
            <person name="Segurens B."/>
            <person name="Dasilva C."/>
            <person name="Salanoubat M."/>
            <person name="Levy M."/>
            <person name="Boudet N."/>
            <person name="Castellano S."/>
            <person name="Anthouard V."/>
            <person name="Jubin C."/>
            <person name="Castelli V."/>
            <person name="Katinka M."/>
            <person name="Vacherie B."/>
            <person name="Biemont C."/>
            <person name="Skalli Z."/>
            <person name="Cattolico L."/>
            <person name="Poulain J."/>
            <person name="De Berardinis V."/>
            <person name="Cruaud C."/>
            <person name="Duprat S."/>
            <person name="Brottier P."/>
            <person name="Coutanceau J.-P."/>
            <person name="Gouzy J."/>
            <person name="Parra G."/>
            <person name="Lardier G."/>
            <person name="Chapple C."/>
            <person name="McKernan K.J."/>
            <person name="McEwan P."/>
            <person name="Bosak S."/>
            <person name="Kellis M."/>
            <person name="Volff J.-N."/>
            <person name="Guigo R."/>
            <person name="Zody M.C."/>
            <person name="Mesirov J."/>
            <person name="Lindblad-Toh K."/>
            <person name="Birren B."/>
            <person name="Nusbaum C."/>
            <person name="Kahn D."/>
            <person name="Robinson-Rechavi M."/>
            <person name="Laudet V."/>
            <person name="Schachter V."/>
            <person name="Quetier F."/>
            <person name="Saurin W."/>
            <person name="Scarpelli C."/>
            <person name="Wincker P."/>
            <person name="Lander E.S."/>
            <person name="Weissenbach J."/>
            <person name="Roest Crollius H."/>
        </authorList>
    </citation>
    <scope>NUCLEOTIDE SEQUENCE [LARGE SCALE GENOMIC DNA]</scope>
</reference>
<dbReference type="AlphaFoldDB" id="Q4RBC5"/>
<gene>
    <name evidence="2" type="ORF">GSTENG00036190001</name>
</gene>